<keyword evidence="5 6" id="KW-0472">Membrane</keyword>
<protein>
    <submittedName>
        <fullName evidence="7">CIC11C00000000976</fullName>
    </submittedName>
</protein>
<feature type="transmembrane region" description="Helical" evidence="6">
    <location>
        <begin position="119"/>
        <end position="138"/>
    </location>
</feature>
<dbReference type="GO" id="GO:0016020">
    <property type="term" value="C:membrane"/>
    <property type="evidence" value="ECO:0007669"/>
    <property type="project" value="UniProtKB-SubCell"/>
</dbReference>
<feature type="transmembrane region" description="Helical" evidence="6">
    <location>
        <begin position="158"/>
        <end position="178"/>
    </location>
</feature>
<evidence type="ECO:0000256" key="4">
    <source>
        <dbReference type="ARBA" id="ARBA00022989"/>
    </source>
</evidence>
<evidence type="ECO:0000313" key="7">
    <source>
        <dbReference type="EMBL" id="SGZ49487.1"/>
    </source>
</evidence>
<dbReference type="Gene3D" id="1.20.1250.20">
    <property type="entry name" value="MFS general substrate transporter like domains"/>
    <property type="match status" value="1"/>
</dbReference>
<name>A0A1L0BCY4_9ASCO</name>
<accession>A0A1L0BCY4</accession>
<keyword evidence="2" id="KW-0813">Transport</keyword>
<sequence length="243" mass="27661">MTDSSRSESPVEKVKVFEMQVVEGNELSVHDYIAETRPWYKVPHLRRLSWVIFLITITSTNNGYDGSMLNGLQSLSHWQSAMDHPVGQKLGALSNGALFGGSPTLISELAFPTHREVSTFVYSICWYLGAVLAAWVTYGTRTIDGNASWKIPSYLQGAFPLIQIFFCWMIPESPRFYVARGKFEKARQVLCKHHIGNSQDPRDIALVEFELKEIESALEQEKLQANTSYLDFVNKKNFRKRGF</sequence>
<dbReference type="Proteomes" id="UP000182259">
    <property type="component" value="Chromosome I"/>
</dbReference>
<proteinExistence type="predicted"/>
<dbReference type="PANTHER" id="PTHR48022:SF3">
    <property type="entry name" value="HEXOSE TRANSPORTER PROTEIN (AFU_ORTHOLOGUE AFUA_8G04480)-RELATED"/>
    <property type="match status" value="1"/>
</dbReference>
<dbReference type="InterPro" id="IPR050360">
    <property type="entry name" value="MFS_Sugar_Transporters"/>
</dbReference>
<keyword evidence="3 6" id="KW-0812">Transmembrane</keyword>
<dbReference type="PANTHER" id="PTHR48022">
    <property type="entry name" value="PLASTIDIC GLUCOSE TRANSPORTER 4"/>
    <property type="match status" value="1"/>
</dbReference>
<evidence type="ECO:0000256" key="5">
    <source>
        <dbReference type="ARBA" id="ARBA00023136"/>
    </source>
</evidence>
<comment type="subcellular location">
    <subcellularLocation>
        <location evidence="1">Membrane</location>
        <topology evidence="1">Multi-pass membrane protein</topology>
    </subcellularLocation>
</comment>
<dbReference type="InterPro" id="IPR005828">
    <property type="entry name" value="MFS_sugar_transport-like"/>
</dbReference>
<dbReference type="EMBL" id="LT635764">
    <property type="protein sequence ID" value="SGZ49487.1"/>
    <property type="molecule type" value="Genomic_DNA"/>
</dbReference>
<dbReference type="InterPro" id="IPR036259">
    <property type="entry name" value="MFS_trans_sf"/>
</dbReference>
<dbReference type="SUPFAM" id="SSF103473">
    <property type="entry name" value="MFS general substrate transporter"/>
    <property type="match status" value="1"/>
</dbReference>
<dbReference type="Pfam" id="PF00083">
    <property type="entry name" value="Sugar_tr"/>
    <property type="match status" value="1"/>
</dbReference>
<evidence type="ECO:0000256" key="6">
    <source>
        <dbReference type="SAM" id="Phobius"/>
    </source>
</evidence>
<dbReference type="GO" id="GO:0005351">
    <property type="term" value="F:carbohydrate:proton symporter activity"/>
    <property type="evidence" value="ECO:0007669"/>
    <property type="project" value="TreeGrafter"/>
</dbReference>
<gene>
    <name evidence="7" type="ORF">SAMEA4029009_CIC11G00000000976</name>
</gene>
<dbReference type="AlphaFoldDB" id="A0A1L0BCY4"/>
<evidence type="ECO:0000256" key="2">
    <source>
        <dbReference type="ARBA" id="ARBA00022448"/>
    </source>
</evidence>
<reference evidence="7 8" key="1">
    <citation type="submission" date="2016-10" db="EMBL/GenBank/DDBJ databases">
        <authorList>
            <person name="de Groot N.N."/>
        </authorList>
    </citation>
    <scope>NUCLEOTIDE SEQUENCE [LARGE SCALE GENOMIC DNA]</scope>
    <source>
        <strain evidence="7 8">PYCC 4715</strain>
    </source>
</reference>
<organism evidence="7 8">
    <name type="scientific">Sungouiella intermedia</name>
    <dbReference type="NCBI Taxonomy" id="45354"/>
    <lineage>
        <taxon>Eukaryota</taxon>
        <taxon>Fungi</taxon>
        <taxon>Dikarya</taxon>
        <taxon>Ascomycota</taxon>
        <taxon>Saccharomycotina</taxon>
        <taxon>Pichiomycetes</taxon>
        <taxon>Metschnikowiaceae</taxon>
        <taxon>Sungouiella</taxon>
    </lineage>
</organism>
<evidence type="ECO:0000256" key="3">
    <source>
        <dbReference type="ARBA" id="ARBA00022692"/>
    </source>
</evidence>
<evidence type="ECO:0000256" key="1">
    <source>
        <dbReference type="ARBA" id="ARBA00004141"/>
    </source>
</evidence>
<evidence type="ECO:0000313" key="8">
    <source>
        <dbReference type="Proteomes" id="UP000182259"/>
    </source>
</evidence>
<keyword evidence="4 6" id="KW-1133">Transmembrane helix</keyword>